<evidence type="ECO:0000256" key="7">
    <source>
        <dbReference type="ARBA" id="ARBA00023157"/>
    </source>
</evidence>
<dbReference type="OMA" id="HIYGTHY"/>
<reference evidence="11" key="2">
    <citation type="submission" date="2025-09" db="UniProtKB">
        <authorList>
            <consortium name="Ensembl"/>
        </authorList>
    </citation>
    <scope>IDENTIFICATION</scope>
</reference>
<comment type="subcellular location">
    <subcellularLocation>
        <location evidence="1">Membrane</location>
    </subcellularLocation>
    <subcellularLocation>
        <location evidence="2">Secreted</location>
    </subcellularLocation>
</comment>
<evidence type="ECO:0000313" key="12">
    <source>
        <dbReference type="Proteomes" id="UP000261340"/>
    </source>
</evidence>
<dbReference type="Gene3D" id="2.60.40.150">
    <property type="entry name" value="C2 domain"/>
    <property type="match status" value="1"/>
</dbReference>
<dbReference type="AlphaFoldDB" id="A0A3Q0T5G5"/>
<evidence type="ECO:0000313" key="11">
    <source>
        <dbReference type="Ensembl" id="ENSACIP00000030094.1"/>
    </source>
</evidence>
<dbReference type="InterPro" id="IPR020863">
    <property type="entry name" value="MACPF_CS"/>
</dbReference>
<sequence>MLSFSILPPLCLSLLLFVSHNSPVLSCRIGNYSQCQAAPFVPGHNLVGEGFDVVTLRRKGAYMIDVKTYLTPSGTCTLCSNPLKGNNLQKLPVSAVDWRAFSRCNADIYSSAHSSVSSLIDTYTSQDSTDWKIGLNLDKFASMDVGGTQSTAYNFATTKTREDRYTFINLLIFSFVSSYRVSNRPPLSSEFSKDVAKLPNLYNNSTRASYNELIHTYGTHYIRQVYLGGRLRRVTAARTCLFSLNGLSSSEVHSCLSLGFSVGLGKLTLSSNTKSCNQVLQNQGLSVSYSSGLHQHYTEVVGGNGWLGEFSLARNDSLGFGTWLSTLKDHPDVVSYSLRPIYELMTNDTQKAGMKAAIEQYLEDNAMKKSPREPDCGWHAPNLASNCCPLQAWRGTLSVTIVRAWDLKGDPVGKTEGYARMWFGSIYRRTRWIRSNNPWWNANYNLGKVDTHLGLKVEVWDKDVWVDDRLGSCVKYLQQGTHRFTCPAKRGGFEVRYTLTCDPYLTGDRCDRYKPSEL</sequence>
<accession>A0A3Q0T5G5</accession>
<dbReference type="GO" id="GO:0051607">
    <property type="term" value="P:defense response to virus"/>
    <property type="evidence" value="ECO:0007669"/>
    <property type="project" value="TreeGrafter"/>
</dbReference>
<keyword evidence="7" id="KW-1015">Disulfide bond</keyword>
<dbReference type="PROSITE" id="PS50004">
    <property type="entry name" value="C2"/>
    <property type="match status" value="1"/>
</dbReference>
<evidence type="ECO:0000259" key="10">
    <source>
        <dbReference type="PROSITE" id="PS51412"/>
    </source>
</evidence>
<dbReference type="Proteomes" id="UP000261340">
    <property type="component" value="Unplaced"/>
</dbReference>
<keyword evidence="8" id="KW-0732">Signal</keyword>
<evidence type="ECO:0000256" key="6">
    <source>
        <dbReference type="ARBA" id="ARBA00023136"/>
    </source>
</evidence>
<evidence type="ECO:0000256" key="3">
    <source>
        <dbReference type="ARBA" id="ARBA00009214"/>
    </source>
</evidence>
<dbReference type="Pfam" id="PF01823">
    <property type="entry name" value="MACPF"/>
    <property type="match status" value="1"/>
</dbReference>
<feature type="chain" id="PRO_5018626247" evidence="8">
    <location>
        <begin position="27"/>
        <end position="518"/>
    </location>
</feature>
<proteinExistence type="inferred from homology"/>
<dbReference type="PANTHER" id="PTHR46096:SF1">
    <property type="entry name" value="PERFORIN 1.5"/>
    <property type="match status" value="1"/>
</dbReference>
<evidence type="ECO:0000256" key="8">
    <source>
        <dbReference type="SAM" id="SignalP"/>
    </source>
</evidence>
<evidence type="ECO:0000256" key="2">
    <source>
        <dbReference type="ARBA" id="ARBA00004613"/>
    </source>
</evidence>
<dbReference type="Ensembl" id="ENSACIT00000030885.1">
    <property type="protein sequence ID" value="ENSACIP00000030094.1"/>
    <property type="gene ID" value="ENSACIG00000023269.1"/>
</dbReference>
<keyword evidence="12" id="KW-1185">Reference proteome</keyword>
<dbReference type="GO" id="GO:0031640">
    <property type="term" value="P:killing of cells of another organism"/>
    <property type="evidence" value="ECO:0007669"/>
    <property type="project" value="UniProtKB-KW"/>
</dbReference>
<dbReference type="InterPro" id="IPR052784">
    <property type="entry name" value="Perforin-1_pore-forming"/>
</dbReference>
<keyword evidence="6" id="KW-0472">Membrane</keyword>
<protein>
    <submittedName>
        <fullName evidence="11">Uncharacterized protein</fullName>
    </submittedName>
</protein>
<feature type="domain" description="C2" evidence="9">
    <location>
        <begin position="377"/>
        <end position="490"/>
    </location>
</feature>
<dbReference type="PANTHER" id="PTHR46096">
    <property type="entry name" value="PERFORIN-1"/>
    <property type="match status" value="1"/>
</dbReference>
<evidence type="ECO:0000256" key="5">
    <source>
        <dbReference type="ARBA" id="ARBA00022852"/>
    </source>
</evidence>
<dbReference type="GO" id="GO:0001913">
    <property type="term" value="P:T cell mediated cytotoxicity"/>
    <property type="evidence" value="ECO:0007669"/>
    <property type="project" value="TreeGrafter"/>
</dbReference>
<dbReference type="InterPro" id="IPR000008">
    <property type="entry name" value="C2_dom"/>
</dbReference>
<organism evidence="11 12">
    <name type="scientific">Amphilophus citrinellus</name>
    <name type="common">Midas cichlid</name>
    <name type="synonym">Cichlasoma citrinellum</name>
    <dbReference type="NCBI Taxonomy" id="61819"/>
    <lineage>
        <taxon>Eukaryota</taxon>
        <taxon>Metazoa</taxon>
        <taxon>Chordata</taxon>
        <taxon>Craniata</taxon>
        <taxon>Vertebrata</taxon>
        <taxon>Euteleostomi</taxon>
        <taxon>Actinopterygii</taxon>
        <taxon>Neopterygii</taxon>
        <taxon>Teleostei</taxon>
        <taxon>Neoteleostei</taxon>
        <taxon>Acanthomorphata</taxon>
        <taxon>Ovalentaria</taxon>
        <taxon>Cichlomorphae</taxon>
        <taxon>Cichliformes</taxon>
        <taxon>Cichlidae</taxon>
        <taxon>New World cichlids</taxon>
        <taxon>Cichlasomatinae</taxon>
        <taxon>Heroini</taxon>
        <taxon>Amphilophus</taxon>
    </lineage>
</organism>
<dbReference type="PROSITE" id="PS51412">
    <property type="entry name" value="MACPF_2"/>
    <property type="match status" value="1"/>
</dbReference>
<evidence type="ECO:0000256" key="1">
    <source>
        <dbReference type="ARBA" id="ARBA00004370"/>
    </source>
</evidence>
<dbReference type="InterPro" id="IPR020864">
    <property type="entry name" value="MACPF"/>
</dbReference>
<dbReference type="InterPro" id="IPR035892">
    <property type="entry name" value="C2_domain_sf"/>
</dbReference>
<keyword evidence="4" id="KW-0964">Secreted</keyword>
<dbReference type="SMART" id="SM00239">
    <property type="entry name" value="C2"/>
    <property type="match status" value="1"/>
</dbReference>
<keyword evidence="5" id="KW-0204">Cytolysis</keyword>
<dbReference type="GO" id="GO:0005576">
    <property type="term" value="C:extracellular region"/>
    <property type="evidence" value="ECO:0007669"/>
    <property type="project" value="UniProtKB-SubCell"/>
</dbReference>
<feature type="domain" description="MACPF" evidence="10">
    <location>
        <begin position="31"/>
        <end position="373"/>
    </location>
</feature>
<evidence type="ECO:0000259" key="9">
    <source>
        <dbReference type="PROSITE" id="PS50004"/>
    </source>
</evidence>
<dbReference type="SMART" id="SM00457">
    <property type="entry name" value="MACPF"/>
    <property type="match status" value="1"/>
</dbReference>
<dbReference type="SUPFAM" id="SSF49562">
    <property type="entry name" value="C2 domain (Calcium/lipid-binding domain, CaLB)"/>
    <property type="match status" value="1"/>
</dbReference>
<dbReference type="GO" id="GO:0022829">
    <property type="term" value="F:wide pore channel activity"/>
    <property type="evidence" value="ECO:0007669"/>
    <property type="project" value="TreeGrafter"/>
</dbReference>
<dbReference type="GO" id="GO:0001771">
    <property type="term" value="P:immunological synapse formation"/>
    <property type="evidence" value="ECO:0007669"/>
    <property type="project" value="TreeGrafter"/>
</dbReference>
<dbReference type="Pfam" id="PF00168">
    <property type="entry name" value="C2"/>
    <property type="match status" value="1"/>
</dbReference>
<comment type="similarity">
    <text evidence="3">Belongs to the complement C6/C7/C8/C9 family.</text>
</comment>
<dbReference type="PROSITE" id="PS00279">
    <property type="entry name" value="MACPF_1"/>
    <property type="match status" value="1"/>
</dbReference>
<evidence type="ECO:0000256" key="4">
    <source>
        <dbReference type="ARBA" id="ARBA00022525"/>
    </source>
</evidence>
<dbReference type="GO" id="GO:0016020">
    <property type="term" value="C:membrane"/>
    <property type="evidence" value="ECO:0007669"/>
    <property type="project" value="UniProtKB-SubCell"/>
</dbReference>
<feature type="signal peptide" evidence="8">
    <location>
        <begin position="1"/>
        <end position="26"/>
    </location>
</feature>
<name>A0A3Q0T5G5_AMPCI</name>
<reference evidence="11" key="1">
    <citation type="submission" date="2025-08" db="UniProtKB">
        <authorList>
            <consortium name="Ensembl"/>
        </authorList>
    </citation>
    <scope>IDENTIFICATION</scope>
</reference>
<dbReference type="GeneTree" id="ENSGT00530000063725"/>